<dbReference type="GO" id="GO:0042393">
    <property type="term" value="F:histone binding"/>
    <property type="evidence" value="ECO:0007669"/>
    <property type="project" value="InterPro"/>
</dbReference>
<gene>
    <name evidence="1" type="ORF">EVEC_LOCUS9718</name>
</gene>
<dbReference type="InterPro" id="IPR046426">
    <property type="entry name" value="DAXX_histone-bd_sf"/>
</dbReference>
<dbReference type="Proteomes" id="UP000274131">
    <property type="component" value="Unassembled WGS sequence"/>
</dbReference>
<dbReference type="OrthoDB" id="5846414at2759"/>
<evidence type="ECO:0000313" key="3">
    <source>
        <dbReference type="WBParaSite" id="EVEC_0001037301-mRNA-1"/>
    </source>
</evidence>
<dbReference type="AlphaFoldDB" id="A0A0N4VHS2"/>
<dbReference type="WBParaSite" id="EVEC_0001037301-mRNA-1">
    <property type="protein sequence ID" value="EVEC_0001037301-mRNA-1"/>
    <property type="gene ID" value="EVEC_0001037301"/>
</dbReference>
<reference evidence="1 2" key="2">
    <citation type="submission" date="2018-10" db="EMBL/GenBank/DDBJ databases">
        <authorList>
            <consortium name="Pathogen Informatics"/>
        </authorList>
    </citation>
    <scope>NUCLEOTIDE SEQUENCE [LARGE SCALE GENOMIC DNA]</scope>
</reference>
<dbReference type="EMBL" id="UXUI01010253">
    <property type="protein sequence ID" value="VDD94967.1"/>
    <property type="molecule type" value="Genomic_DNA"/>
</dbReference>
<sequence>MSSNQSLKRGAPEMHPENAPVKRVKLDKIYRLMSLYKKLGAEIKKIDDREISFSDDYDDIEESRVLQRHRKLSQKRVAIYEYLAKRGVLVDEKNRLL</sequence>
<protein>
    <submittedName>
        <fullName evidence="3">DUF2630 family protein</fullName>
    </submittedName>
</protein>
<dbReference type="Gene3D" id="1.20.58.2170">
    <property type="match status" value="1"/>
</dbReference>
<reference evidence="3" key="1">
    <citation type="submission" date="2017-02" db="UniProtKB">
        <authorList>
            <consortium name="WormBaseParasite"/>
        </authorList>
    </citation>
    <scope>IDENTIFICATION</scope>
</reference>
<keyword evidence="2" id="KW-1185">Reference proteome</keyword>
<name>A0A0N4VHS2_ENTVE</name>
<evidence type="ECO:0000313" key="2">
    <source>
        <dbReference type="Proteomes" id="UP000274131"/>
    </source>
</evidence>
<proteinExistence type="predicted"/>
<organism evidence="3">
    <name type="scientific">Enterobius vermicularis</name>
    <name type="common">Human pinworm</name>
    <dbReference type="NCBI Taxonomy" id="51028"/>
    <lineage>
        <taxon>Eukaryota</taxon>
        <taxon>Metazoa</taxon>
        <taxon>Ecdysozoa</taxon>
        <taxon>Nematoda</taxon>
        <taxon>Chromadorea</taxon>
        <taxon>Rhabditida</taxon>
        <taxon>Spirurina</taxon>
        <taxon>Oxyuridomorpha</taxon>
        <taxon>Oxyuroidea</taxon>
        <taxon>Oxyuridae</taxon>
        <taxon>Enterobius</taxon>
    </lineage>
</organism>
<evidence type="ECO:0000313" key="1">
    <source>
        <dbReference type="EMBL" id="VDD94967.1"/>
    </source>
</evidence>
<accession>A0A0N4VHS2</accession>